<name>A0A6P8FW18_CLUHA</name>
<dbReference type="GO" id="GO:0007631">
    <property type="term" value="P:feeding behavior"/>
    <property type="evidence" value="ECO:0007669"/>
    <property type="project" value="TreeGrafter"/>
</dbReference>
<evidence type="ECO:0000256" key="5">
    <source>
        <dbReference type="ARBA" id="ARBA00023320"/>
    </source>
</evidence>
<dbReference type="PROSITE" id="PS00265">
    <property type="entry name" value="PANCREATIC_HORMONE_1"/>
    <property type="match status" value="1"/>
</dbReference>
<evidence type="ECO:0000313" key="9">
    <source>
        <dbReference type="RefSeq" id="XP_031432123.1"/>
    </source>
</evidence>
<keyword evidence="3" id="KW-0964">Secreted</keyword>
<dbReference type="CDD" id="cd00126">
    <property type="entry name" value="PAH"/>
    <property type="match status" value="1"/>
</dbReference>
<dbReference type="GO" id="GO:0005184">
    <property type="term" value="F:neuropeptide hormone activity"/>
    <property type="evidence" value="ECO:0007669"/>
    <property type="project" value="TreeGrafter"/>
</dbReference>
<protein>
    <submittedName>
        <fullName evidence="9">Pro-neuropeptide Y</fullName>
    </submittedName>
</protein>
<dbReference type="GO" id="GO:0031841">
    <property type="term" value="F:neuropeptide Y receptor binding"/>
    <property type="evidence" value="ECO:0007669"/>
    <property type="project" value="TreeGrafter"/>
</dbReference>
<dbReference type="SMART" id="SM00309">
    <property type="entry name" value="PAH"/>
    <property type="match status" value="1"/>
</dbReference>
<keyword evidence="7" id="KW-1133">Transmembrane helix</keyword>
<dbReference type="GeneID" id="105911426"/>
<evidence type="ECO:0000256" key="4">
    <source>
        <dbReference type="ARBA" id="ARBA00022815"/>
    </source>
</evidence>
<gene>
    <name evidence="9" type="primary">LOC105911426</name>
</gene>
<dbReference type="Pfam" id="PF00159">
    <property type="entry name" value="Hormone_3"/>
    <property type="match status" value="1"/>
</dbReference>
<dbReference type="KEGG" id="char:105911426"/>
<accession>A0A6P8FW18</accession>
<evidence type="ECO:0000256" key="6">
    <source>
        <dbReference type="RuleBase" id="RU000656"/>
    </source>
</evidence>
<dbReference type="PANTHER" id="PTHR10533:SF5">
    <property type="entry name" value="PRO-NEUROPEPTIDE Y"/>
    <property type="match status" value="1"/>
</dbReference>
<dbReference type="RefSeq" id="XP_031432123.1">
    <property type="nucleotide sequence ID" value="XM_031576263.1"/>
</dbReference>
<evidence type="ECO:0000313" key="8">
    <source>
        <dbReference type="Proteomes" id="UP000515152"/>
    </source>
</evidence>
<evidence type="ECO:0000256" key="2">
    <source>
        <dbReference type="ARBA" id="ARBA00010022"/>
    </source>
</evidence>
<comment type="subcellular location">
    <subcellularLocation>
        <location evidence="1">Secreted</location>
    </subcellularLocation>
</comment>
<keyword evidence="8" id="KW-1185">Reference proteome</keyword>
<dbReference type="Gene3D" id="6.10.250.900">
    <property type="match status" value="1"/>
</dbReference>
<dbReference type="InterPro" id="IPR001955">
    <property type="entry name" value="Pancreatic_hormone-like"/>
</dbReference>
<organism evidence="8 9">
    <name type="scientific">Clupea harengus</name>
    <name type="common">Atlantic herring</name>
    <dbReference type="NCBI Taxonomy" id="7950"/>
    <lineage>
        <taxon>Eukaryota</taxon>
        <taxon>Metazoa</taxon>
        <taxon>Chordata</taxon>
        <taxon>Craniata</taxon>
        <taxon>Vertebrata</taxon>
        <taxon>Euteleostomi</taxon>
        <taxon>Actinopterygii</taxon>
        <taxon>Neopterygii</taxon>
        <taxon>Teleostei</taxon>
        <taxon>Clupei</taxon>
        <taxon>Clupeiformes</taxon>
        <taxon>Clupeoidei</taxon>
        <taxon>Clupeidae</taxon>
        <taxon>Clupea</taxon>
    </lineage>
</organism>
<evidence type="ECO:0000256" key="1">
    <source>
        <dbReference type="ARBA" id="ARBA00004613"/>
    </source>
</evidence>
<dbReference type="Proteomes" id="UP000515152">
    <property type="component" value="Chromosome 11"/>
</dbReference>
<evidence type="ECO:0000256" key="3">
    <source>
        <dbReference type="ARBA" id="ARBA00022525"/>
    </source>
</evidence>
<proteinExistence type="inferred from homology"/>
<feature type="transmembrane region" description="Helical" evidence="7">
    <location>
        <begin position="52"/>
        <end position="70"/>
    </location>
</feature>
<comment type="similarity">
    <text evidence="2 6">Belongs to the NPY family.</text>
</comment>
<reference evidence="9" key="1">
    <citation type="submission" date="2025-08" db="UniProtKB">
        <authorList>
            <consortium name="RefSeq"/>
        </authorList>
    </citation>
    <scope>IDENTIFICATION</scope>
</reference>
<dbReference type="GO" id="GO:0005615">
    <property type="term" value="C:extracellular space"/>
    <property type="evidence" value="ECO:0007669"/>
    <property type="project" value="TreeGrafter"/>
</dbReference>
<keyword evidence="7" id="KW-0812">Transmembrane</keyword>
<keyword evidence="5" id="KW-0527">Neuropeptide</keyword>
<keyword evidence="7" id="KW-0472">Membrane</keyword>
<dbReference type="PANTHER" id="PTHR10533">
    <property type="entry name" value="NEUROPEPTIDE Y/PANCREATIC HORMONE/PEPTIDE YY"/>
    <property type="match status" value="1"/>
</dbReference>
<dbReference type="PRINTS" id="PR00278">
    <property type="entry name" value="PANCHORMONE"/>
</dbReference>
<evidence type="ECO:0000256" key="7">
    <source>
        <dbReference type="SAM" id="Phobius"/>
    </source>
</evidence>
<dbReference type="PROSITE" id="PS50276">
    <property type="entry name" value="PANCREATIC_HORMONE_2"/>
    <property type="match status" value="1"/>
</dbReference>
<dbReference type="OrthoDB" id="9852947at2759"/>
<feature type="transmembrane region" description="Helical" evidence="7">
    <location>
        <begin position="18"/>
        <end position="40"/>
    </location>
</feature>
<dbReference type="AlphaFoldDB" id="A0A6P8FW18"/>
<dbReference type="GO" id="GO:0007218">
    <property type="term" value="P:neuropeptide signaling pathway"/>
    <property type="evidence" value="ECO:0007669"/>
    <property type="project" value="UniProtKB-KW"/>
</dbReference>
<dbReference type="InterPro" id="IPR020392">
    <property type="entry name" value="Pancreatic_hormone-like_CS"/>
</dbReference>
<sequence>MLVLSPHGIFAVLSDLNYSYICTSVLGSFQPITCFFLCFSRGCEVVKMRSQLMLSLGLALLWMVAVAHAYPFKPDNPGQNAPAEDLAKYYSALRHYINLITRQRYGRRSSPEALYSDLLLRESSESIPSRARYDDLPAW</sequence>
<keyword evidence="4" id="KW-0027">Amidation</keyword>